<dbReference type="RefSeq" id="WP_160336163.1">
    <property type="nucleotide sequence ID" value="NZ_WSRP01000044.1"/>
</dbReference>
<dbReference type="InterPro" id="IPR003731">
    <property type="entry name" value="Di-Nase_FeMo-co_biosynth"/>
</dbReference>
<evidence type="ECO:0000313" key="4">
    <source>
        <dbReference type="Proteomes" id="UP000472580"/>
    </source>
</evidence>
<dbReference type="InterPro" id="IPR051840">
    <property type="entry name" value="NifX/NifY_domain"/>
</dbReference>
<dbReference type="InterPro" id="IPR036105">
    <property type="entry name" value="DiNase_FeMo-co_biosyn_sf"/>
</dbReference>
<organism evidence="3 4">
    <name type="scientific">Parasutterella muris</name>
    <dbReference type="NCBI Taxonomy" id="2565572"/>
    <lineage>
        <taxon>Bacteria</taxon>
        <taxon>Pseudomonadati</taxon>
        <taxon>Pseudomonadota</taxon>
        <taxon>Betaproteobacteria</taxon>
        <taxon>Burkholderiales</taxon>
        <taxon>Sutterellaceae</taxon>
        <taxon>Parasutterella</taxon>
    </lineage>
</organism>
<keyword evidence="1" id="KW-0535">Nitrogen fixation</keyword>
<dbReference type="OrthoDB" id="280278at2"/>
<proteinExistence type="predicted"/>
<dbReference type="Gene3D" id="3.30.420.130">
    <property type="entry name" value="Dinitrogenase iron-molybdenum cofactor biosynthesis domain"/>
    <property type="match status" value="1"/>
</dbReference>
<dbReference type="Proteomes" id="UP000472580">
    <property type="component" value="Unassembled WGS sequence"/>
</dbReference>
<evidence type="ECO:0000313" key="3">
    <source>
        <dbReference type="EMBL" id="MVX57747.1"/>
    </source>
</evidence>
<accession>A0A6L6YJC0</accession>
<dbReference type="PANTHER" id="PTHR33937:SF2">
    <property type="entry name" value="DINITROGENASE IRON-MOLYBDENUM COFACTOR BIOSYNTHESIS DOMAIN-CONTAINING PROTEIN"/>
    <property type="match status" value="1"/>
</dbReference>
<evidence type="ECO:0000259" key="2">
    <source>
        <dbReference type="Pfam" id="PF02579"/>
    </source>
</evidence>
<dbReference type="PANTHER" id="PTHR33937">
    <property type="entry name" value="IRON-MOLYBDENUM PROTEIN-RELATED-RELATED"/>
    <property type="match status" value="1"/>
</dbReference>
<evidence type="ECO:0000256" key="1">
    <source>
        <dbReference type="ARBA" id="ARBA00023231"/>
    </source>
</evidence>
<protein>
    <submittedName>
        <fullName evidence="3">Dinitrogenase iron-molybdenum cofactor biosynthesis protein</fullName>
    </submittedName>
</protein>
<keyword evidence="4" id="KW-1185">Reference proteome</keyword>
<comment type="caution">
    <text evidence="3">The sequence shown here is derived from an EMBL/GenBank/DDBJ whole genome shotgun (WGS) entry which is preliminary data.</text>
</comment>
<sequence length="144" mass="14545">MKFATPYENGEICQHFGRAPQFKIFKVTPQGVQEAVIVDTQGSGHEAISEFLAAQGVQAVLCGGIGHGALIALAQLGIDVVPGVSGNPDEAIQQLIDGTLQPAGMGCGCGCGGHGHHEHGEGGCGCGGHGHDEGHEAGGCCCHH</sequence>
<reference evidence="3 4" key="1">
    <citation type="submission" date="2019-12" db="EMBL/GenBank/DDBJ databases">
        <title>Microbes associate with the intestines of laboratory mice.</title>
        <authorList>
            <person name="Navarre W."/>
            <person name="Wong E."/>
        </authorList>
    </citation>
    <scope>NUCLEOTIDE SEQUENCE [LARGE SCALE GENOMIC DNA]</scope>
    <source>
        <strain evidence="3 4">NM82_D38</strain>
    </source>
</reference>
<dbReference type="Pfam" id="PF02579">
    <property type="entry name" value="Nitro_FeMo-Co"/>
    <property type="match status" value="1"/>
</dbReference>
<dbReference type="AlphaFoldDB" id="A0A6L6YJC0"/>
<dbReference type="EMBL" id="WSRP01000044">
    <property type="protein sequence ID" value="MVX57747.1"/>
    <property type="molecule type" value="Genomic_DNA"/>
</dbReference>
<gene>
    <name evidence="3" type="ORF">E5987_11175</name>
</gene>
<dbReference type="SUPFAM" id="SSF53146">
    <property type="entry name" value="Nitrogenase accessory factor-like"/>
    <property type="match status" value="1"/>
</dbReference>
<feature type="domain" description="Dinitrogenase iron-molybdenum cofactor biosynthesis" evidence="2">
    <location>
        <begin position="9"/>
        <end position="96"/>
    </location>
</feature>
<name>A0A6L6YJC0_9BURK</name>